<dbReference type="AlphaFoldDB" id="A0A803LZP9"/>
<protein>
    <submittedName>
        <fullName evidence="3">Uncharacterized protein</fullName>
    </submittedName>
</protein>
<dbReference type="Proteomes" id="UP000596660">
    <property type="component" value="Unplaced"/>
</dbReference>
<reference evidence="3" key="2">
    <citation type="submission" date="2021-03" db="UniProtKB">
        <authorList>
            <consortium name="EnsemblPlants"/>
        </authorList>
    </citation>
    <scope>IDENTIFICATION</scope>
</reference>
<evidence type="ECO:0000256" key="1">
    <source>
        <dbReference type="SAM" id="MobiDB-lite"/>
    </source>
</evidence>
<feature type="signal peptide" evidence="2">
    <location>
        <begin position="1"/>
        <end position="17"/>
    </location>
</feature>
<feature type="region of interest" description="Disordered" evidence="1">
    <location>
        <begin position="55"/>
        <end position="79"/>
    </location>
</feature>
<dbReference type="Gramene" id="AUR62020950-RA">
    <property type="protein sequence ID" value="AUR62020950-RA:cds"/>
    <property type="gene ID" value="AUR62020950"/>
</dbReference>
<evidence type="ECO:0000313" key="4">
    <source>
        <dbReference type="Proteomes" id="UP000596660"/>
    </source>
</evidence>
<proteinExistence type="predicted"/>
<dbReference type="EnsemblPlants" id="AUR62020950-RA">
    <property type="protein sequence ID" value="AUR62020950-RA:cds"/>
    <property type="gene ID" value="AUR62020950"/>
</dbReference>
<organism evidence="3 4">
    <name type="scientific">Chenopodium quinoa</name>
    <name type="common">Quinoa</name>
    <dbReference type="NCBI Taxonomy" id="63459"/>
    <lineage>
        <taxon>Eukaryota</taxon>
        <taxon>Viridiplantae</taxon>
        <taxon>Streptophyta</taxon>
        <taxon>Embryophyta</taxon>
        <taxon>Tracheophyta</taxon>
        <taxon>Spermatophyta</taxon>
        <taxon>Magnoliopsida</taxon>
        <taxon>eudicotyledons</taxon>
        <taxon>Gunneridae</taxon>
        <taxon>Pentapetalae</taxon>
        <taxon>Caryophyllales</taxon>
        <taxon>Chenopodiaceae</taxon>
        <taxon>Chenopodioideae</taxon>
        <taxon>Atripliceae</taxon>
        <taxon>Chenopodium</taxon>
    </lineage>
</organism>
<feature type="chain" id="PRO_5031316618" evidence="2">
    <location>
        <begin position="18"/>
        <end position="79"/>
    </location>
</feature>
<name>A0A803LZP9_CHEQI</name>
<reference evidence="3" key="1">
    <citation type="journal article" date="2017" name="Nature">
        <title>The genome of Chenopodium quinoa.</title>
        <authorList>
            <person name="Jarvis D.E."/>
            <person name="Ho Y.S."/>
            <person name="Lightfoot D.J."/>
            <person name="Schmoeckel S.M."/>
            <person name="Li B."/>
            <person name="Borm T.J.A."/>
            <person name="Ohyanagi H."/>
            <person name="Mineta K."/>
            <person name="Michell C.T."/>
            <person name="Saber N."/>
            <person name="Kharbatia N.M."/>
            <person name="Rupper R.R."/>
            <person name="Sharp A.R."/>
            <person name="Dally N."/>
            <person name="Boughton B.A."/>
            <person name="Woo Y.H."/>
            <person name="Gao G."/>
            <person name="Schijlen E.G.W.M."/>
            <person name="Guo X."/>
            <person name="Momin A.A."/>
            <person name="Negrao S."/>
            <person name="Al-Babili S."/>
            <person name="Gehring C."/>
            <person name="Roessner U."/>
            <person name="Jung C."/>
            <person name="Murphy K."/>
            <person name="Arold S.T."/>
            <person name="Gojobori T."/>
            <person name="van der Linden C.G."/>
            <person name="van Loo E.N."/>
            <person name="Jellen E.N."/>
            <person name="Maughan P.J."/>
            <person name="Tester M."/>
        </authorList>
    </citation>
    <scope>NUCLEOTIDE SEQUENCE [LARGE SCALE GENOMIC DNA]</scope>
    <source>
        <strain evidence="3">cv. PI 614886</strain>
    </source>
</reference>
<sequence>MASLILLVSELLHPVNTQIVYTYSSSVAAPISSDLQKKMKREKEIIRVEIKQKQFKDGDNHSNDDDLPHLRIDSELVWP</sequence>
<accession>A0A803LZP9</accession>
<evidence type="ECO:0000256" key="2">
    <source>
        <dbReference type="SAM" id="SignalP"/>
    </source>
</evidence>
<keyword evidence="2" id="KW-0732">Signal</keyword>
<keyword evidence="4" id="KW-1185">Reference proteome</keyword>
<evidence type="ECO:0000313" key="3">
    <source>
        <dbReference type="EnsemblPlants" id="AUR62020950-RA:cds"/>
    </source>
</evidence>